<keyword evidence="3" id="KW-0106">Calcium</keyword>
<evidence type="ECO:0000256" key="3">
    <source>
        <dbReference type="ARBA" id="ARBA00022837"/>
    </source>
</evidence>
<reference evidence="6" key="1">
    <citation type="submission" date="2020-06" db="EMBL/GenBank/DDBJ databases">
        <title>WGS assembly of Ceratodon purpureus strain R40.</title>
        <authorList>
            <person name="Carey S.B."/>
            <person name="Jenkins J."/>
            <person name="Shu S."/>
            <person name="Lovell J.T."/>
            <person name="Sreedasyam A."/>
            <person name="Maumus F."/>
            <person name="Tiley G.P."/>
            <person name="Fernandez-Pozo N."/>
            <person name="Barry K."/>
            <person name="Chen C."/>
            <person name="Wang M."/>
            <person name="Lipzen A."/>
            <person name="Daum C."/>
            <person name="Saski C.A."/>
            <person name="Payton A.C."/>
            <person name="Mcbreen J.C."/>
            <person name="Conrad R.E."/>
            <person name="Kollar L.M."/>
            <person name="Olsson S."/>
            <person name="Huttunen S."/>
            <person name="Landis J.B."/>
            <person name="Wickett N.J."/>
            <person name="Johnson M.G."/>
            <person name="Rensing S.A."/>
            <person name="Grimwood J."/>
            <person name="Schmutz J."/>
            <person name="Mcdaniel S.F."/>
        </authorList>
    </citation>
    <scope>NUCLEOTIDE SEQUENCE</scope>
    <source>
        <strain evidence="6">R40</strain>
    </source>
</reference>
<dbReference type="Proteomes" id="UP000822688">
    <property type="component" value="Chromosome 5"/>
</dbReference>
<feature type="compositionally biased region" description="Low complexity" evidence="4">
    <location>
        <begin position="18"/>
        <end position="41"/>
    </location>
</feature>
<dbReference type="Gene3D" id="1.10.238.10">
    <property type="entry name" value="EF-hand"/>
    <property type="match status" value="2"/>
</dbReference>
<evidence type="ECO:0000259" key="5">
    <source>
        <dbReference type="PROSITE" id="PS50222"/>
    </source>
</evidence>
<gene>
    <name evidence="6" type="ORF">KC19_5G081900</name>
</gene>
<feature type="domain" description="EF-hand" evidence="5">
    <location>
        <begin position="211"/>
        <end position="246"/>
    </location>
</feature>
<comment type="caution">
    <text evidence="6">The sequence shown here is derived from an EMBL/GenBank/DDBJ whole genome shotgun (WGS) entry which is preliminary data.</text>
</comment>
<dbReference type="FunFam" id="1.10.238.10:FF:000003">
    <property type="entry name" value="Calmodulin A"/>
    <property type="match status" value="1"/>
</dbReference>
<feature type="domain" description="EF-hand" evidence="5">
    <location>
        <begin position="174"/>
        <end position="209"/>
    </location>
</feature>
<feature type="domain" description="EF-hand" evidence="5">
    <location>
        <begin position="133"/>
        <end position="168"/>
    </location>
</feature>
<dbReference type="PROSITE" id="PS00018">
    <property type="entry name" value="EF_HAND_1"/>
    <property type="match status" value="4"/>
</dbReference>
<dbReference type="Pfam" id="PF13499">
    <property type="entry name" value="EF-hand_7"/>
    <property type="match status" value="2"/>
</dbReference>
<dbReference type="CDD" id="cd00051">
    <property type="entry name" value="EFh"/>
    <property type="match status" value="2"/>
</dbReference>
<accession>A0A8T0HZ54</accession>
<dbReference type="InterPro" id="IPR018247">
    <property type="entry name" value="EF_Hand_1_Ca_BS"/>
</dbReference>
<dbReference type="PANTHER" id="PTHR10891">
    <property type="entry name" value="EF-HAND CALCIUM-BINDING DOMAIN CONTAINING PROTEIN"/>
    <property type="match status" value="1"/>
</dbReference>
<evidence type="ECO:0000256" key="2">
    <source>
        <dbReference type="ARBA" id="ARBA00022737"/>
    </source>
</evidence>
<dbReference type="EMBL" id="CM026425">
    <property type="protein sequence ID" value="KAG0576460.1"/>
    <property type="molecule type" value="Genomic_DNA"/>
</dbReference>
<dbReference type="SMART" id="SM00054">
    <property type="entry name" value="EFh"/>
    <property type="match status" value="4"/>
</dbReference>
<name>A0A8T0HZ54_CERPU</name>
<keyword evidence="2" id="KW-0677">Repeat</keyword>
<sequence length="246" mass="26784">MKVPFFTKSKKGEGEAHLGSMASTGSSSGLSGSLSSSGSLRAESKERKKEAKLRKSGSFSSSLKERTGKLWSFGSQRQVARSSSEVVKVAREEASGVLTRELSETFRYFDKNGDGKISAAELGEVLRALGIKSTDEELDAMVREVDCDKDGFIDVQEFVQLNKLVSEATEGEDDETKFMQEAFHVFDIDGDGYICAGELYRVLSGLGEAGLTVEQCGTMIQNVDKDGNGLVDFSEFKCLMQDTRVC</sequence>
<dbReference type="FunFam" id="1.10.238.10:FF:000089">
    <property type="entry name" value="calmodulin-like protein 3"/>
    <property type="match status" value="1"/>
</dbReference>
<proteinExistence type="predicted"/>
<dbReference type="InterPro" id="IPR039647">
    <property type="entry name" value="EF_hand_pair_protein_CML-like"/>
</dbReference>
<evidence type="ECO:0000313" key="7">
    <source>
        <dbReference type="Proteomes" id="UP000822688"/>
    </source>
</evidence>
<organism evidence="6 7">
    <name type="scientific">Ceratodon purpureus</name>
    <name type="common">Fire moss</name>
    <name type="synonym">Dicranum purpureum</name>
    <dbReference type="NCBI Taxonomy" id="3225"/>
    <lineage>
        <taxon>Eukaryota</taxon>
        <taxon>Viridiplantae</taxon>
        <taxon>Streptophyta</taxon>
        <taxon>Embryophyta</taxon>
        <taxon>Bryophyta</taxon>
        <taxon>Bryophytina</taxon>
        <taxon>Bryopsida</taxon>
        <taxon>Dicranidae</taxon>
        <taxon>Pseudoditrichales</taxon>
        <taxon>Ditrichaceae</taxon>
        <taxon>Ceratodon</taxon>
    </lineage>
</organism>
<evidence type="ECO:0000313" key="6">
    <source>
        <dbReference type="EMBL" id="KAG0576460.1"/>
    </source>
</evidence>
<dbReference type="InterPro" id="IPR011992">
    <property type="entry name" value="EF-hand-dom_pair"/>
</dbReference>
<evidence type="ECO:0000256" key="4">
    <source>
        <dbReference type="SAM" id="MobiDB-lite"/>
    </source>
</evidence>
<keyword evidence="1" id="KW-0479">Metal-binding</keyword>
<evidence type="ECO:0000256" key="1">
    <source>
        <dbReference type="ARBA" id="ARBA00022723"/>
    </source>
</evidence>
<protein>
    <recommendedName>
        <fullName evidence="5">EF-hand domain-containing protein</fullName>
    </recommendedName>
</protein>
<dbReference type="AlphaFoldDB" id="A0A8T0HZ54"/>
<feature type="domain" description="EF-hand" evidence="5">
    <location>
        <begin position="97"/>
        <end position="132"/>
    </location>
</feature>
<dbReference type="SUPFAM" id="SSF47473">
    <property type="entry name" value="EF-hand"/>
    <property type="match status" value="1"/>
</dbReference>
<dbReference type="GO" id="GO:0005509">
    <property type="term" value="F:calcium ion binding"/>
    <property type="evidence" value="ECO:0007669"/>
    <property type="project" value="InterPro"/>
</dbReference>
<keyword evidence="7" id="KW-1185">Reference proteome</keyword>
<dbReference type="InterPro" id="IPR002048">
    <property type="entry name" value="EF_hand_dom"/>
</dbReference>
<feature type="region of interest" description="Disordered" evidence="4">
    <location>
        <begin position="1"/>
        <end position="64"/>
    </location>
</feature>
<dbReference type="PROSITE" id="PS50222">
    <property type="entry name" value="EF_HAND_2"/>
    <property type="match status" value="4"/>
</dbReference>